<protein>
    <submittedName>
        <fullName evidence="1">Uncharacterized protein</fullName>
    </submittedName>
</protein>
<proteinExistence type="predicted"/>
<keyword evidence="2" id="KW-1185">Reference proteome</keyword>
<dbReference type="Proteomes" id="UP001302602">
    <property type="component" value="Unassembled WGS sequence"/>
</dbReference>
<dbReference type="RefSeq" id="XP_062643996.1">
    <property type="nucleotide sequence ID" value="XM_062796605.1"/>
</dbReference>
<reference evidence="1" key="2">
    <citation type="submission" date="2023-05" db="EMBL/GenBank/DDBJ databases">
        <authorList>
            <consortium name="Lawrence Berkeley National Laboratory"/>
            <person name="Steindorff A."/>
            <person name="Hensen N."/>
            <person name="Bonometti L."/>
            <person name="Westerberg I."/>
            <person name="Brannstrom I.O."/>
            <person name="Guillou S."/>
            <person name="Cros-Aarteil S."/>
            <person name="Calhoun S."/>
            <person name="Haridas S."/>
            <person name="Kuo A."/>
            <person name="Mondo S."/>
            <person name="Pangilinan J."/>
            <person name="Riley R."/>
            <person name="Labutti K."/>
            <person name="Andreopoulos B."/>
            <person name="Lipzen A."/>
            <person name="Chen C."/>
            <person name="Yanf M."/>
            <person name="Daum C."/>
            <person name="Ng V."/>
            <person name="Clum A."/>
            <person name="Ohm R."/>
            <person name="Martin F."/>
            <person name="Silar P."/>
            <person name="Natvig D."/>
            <person name="Lalanne C."/>
            <person name="Gautier V."/>
            <person name="Ament-Velasquez S.L."/>
            <person name="Kruys A."/>
            <person name="Hutchinson M.I."/>
            <person name="Powell A.J."/>
            <person name="Barry K."/>
            <person name="Miller A.N."/>
            <person name="Grigoriev I.V."/>
            <person name="Debuchy R."/>
            <person name="Gladieux P."/>
            <person name="Thoren M.H."/>
            <person name="Johannesson H."/>
        </authorList>
    </citation>
    <scope>NUCLEOTIDE SEQUENCE</scope>
    <source>
        <strain evidence="1">CBS 731.68</strain>
    </source>
</reference>
<gene>
    <name evidence="1" type="ORF">N657DRAFT_683808</name>
</gene>
<name>A0AAN6TT39_9PEZI</name>
<organism evidence="1 2">
    <name type="scientific">Parathielavia appendiculata</name>
    <dbReference type="NCBI Taxonomy" id="2587402"/>
    <lineage>
        <taxon>Eukaryota</taxon>
        <taxon>Fungi</taxon>
        <taxon>Dikarya</taxon>
        <taxon>Ascomycota</taxon>
        <taxon>Pezizomycotina</taxon>
        <taxon>Sordariomycetes</taxon>
        <taxon>Sordariomycetidae</taxon>
        <taxon>Sordariales</taxon>
        <taxon>Chaetomiaceae</taxon>
        <taxon>Parathielavia</taxon>
    </lineage>
</organism>
<evidence type="ECO:0000313" key="1">
    <source>
        <dbReference type="EMBL" id="KAK4120225.1"/>
    </source>
</evidence>
<evidence type="ECO:0000313" key="2">
    <source>
        <dbReference type="Proteomes" id="UP001302602"/>
    </source>
</evidence>
<sequence length="103" mass="11100">MTDLFCYTDDNGIPQNVKPGRFFTMNAIGTKGCGEWSVYARRSTLVAVKHIDDTVDSSVLLRDIATAIDGGENATPEQQQKALVGRETYGGAFAAQANLMNLA</sequence>
<reference evidence="1" key="1">
    <citation type="journal article" date="2023" name="Mol. Phylogenet. Evol.">
        <title>Genome-scale phylogeny and comparative genomics of the fungal order Sordariales.</title>
        <authorList>
            <person name="Hensen N."/>
            <person name="Bonometti L."/>
            <person name="Westerberg I."/>
            <person name="Brannstrom I.O."/>
            <person name="Guillou S."/>
            <person name="Cros-Aarteil S."/>
            <person name="Calhoun S."/>
            <person name="Haridas S."/>
            <person name="Kuo A."/>
            <person name="Mondo S."/>
            <person name="Pangilinan J."/>
            <person name="Riley R."/>
            <person name="LaButti K."/>
            <person name="Andreopoulos B."/>
            <person name="Lipzen A."/>
            <person name="Chen C."/>
            <person name="Yan M."/>
            <person name="Daum C."/>
            <person name="Ng V."/>
            <person name="Clum A."/>
            <person name="Steindorff A."/>
            <person name="Ohm R.A."/>
            <person name="Martin F."/>
            <person name="Silar P."/>
            <person name="Natvig D.O."/>
            <person name="Lalanne C."/>
            <person name="Gautier V."/>
            <person name="Ament-Velasquez S.L."/>
            <person name="Kruys A."/>
            <person name="Hutchinson M.I."/>
            <person name="Powell A.J."/>
            <person name="Barry K."/>
            <person name="Miller A.N."/>
            <person name="Grigoriev I.V."/>
            <person name="Debuchy R."/>
            <person name="Gladieux P."/>
            <person name="Hiltunen Thoren M."/>
            <person name="Johannesson H."/>
        </authorList>
    </citation>
    <scope>NUCLEOTIDE SEQUENCE</scope>
    <source>
        <strain evidence="1">CBS 731.68</strain>
    </source>
</reference>
<dbReference type="EMBL" id="MU853240">
    <property type="protein sequence ID" value="KAK4120225.1"/>
    <property type="molecule type" value="Genomic_DNA"/>
</dbReference>
<dbReference type="AlphaFoldDB" id="A0AAN6TT39"/>
<comment type="caution">
    <text evidence="1">The sequence shown here is derived from an EMBL/GenBank/DDBJ whole genome shotgun (WGS) entry which is preliminary data.</text>
</comment>
<dbReference type="GeneID" id="87833373"/>
<accession>A0AAN6TT39</accession>